<dbReference type="EMBL" id="CP036426">
    <property type="protein sequence ID" value="QDV37331.1"/>
    <property type="molecule type" value="Genomic_DNA"/>
</dbReference>
<evidence type="ECO:0000313" key="3">
    <source>
        <dbReference type="Proteomes" id="UP000317835"/>
    </source>
</evidence>
<dbReference type="InterPro" id="IPR010093">
    <property type="entry name" value="SinI_DNA-bd"/>
</dbReference>
<evidence type="ECO:0000259" key="1">
    <source>
        <dbReference type="Pfam" id="PF12728"/>
    </source>
</evidence>
<dbReference type="KEGG" id="tpla:ElP_52670"/>
<reference evidence="2 3" key="1">
    <citation type="submission" date="2019-02" db="EMBL/GenBank/DDBJ databases">
        <title>Deep-cultivation of Planctomycetes and their phenomic and genomic characterization uncovers novel biology.</title>
        <authorList>
            <person name="Wiegand S."/>
            <person name="Jogler M."/>
            <person name="Boedeker C."/>
            <person name="Pinto D."/>
            <person name="Vollmers J."/>
            <person name="Rivas-Marin E."/>
            <person name="Kohn T."/>
            <person name="Peeters S.H."/>
            <person name="Heuer A."/>
            <person name="Rast P."/>
            <person name="Oberbeckmann S."/>
            <person name="Bunk B."/>
            <person name="Jeske O."/>
            <person name="Meyerdierks A."/>
            <person name="Storesund J.E."/>
            <person name="Kallscheuer N."/>
            <person name="Luecker S."/>
            <person name="Lage O.M."/>
            <person name="Pohl T."/>
            <person name="Merkel B.J."/>
            <person name="Hornburger P."/>
            <person name="Mueller R.-W."/>
            <person name="Bruemmer F."/>
            <person name="Labrenz M."/>
            <person name="Spormann A.M."/>
            <person name="Op den Camp H."/>
            <person name="Overmann J."/>
            <person name="Amann R."/>
            <person name="Jetten M.S.M."/>
            <person name="Mascher T."/>
            <person name="Medema M.H."/>
            <person name="Devos D.P."/>
            <person name="Kaster A.-K."/>
            <person name="Ovreas L."/>
            <person name="Rohde M."/>
            <person name="Galperin M.Y."/>
            <person name="Jogler C."/>
        </authorList>
    </citation>
    <scope>NUCLEOTIDE SEQUENCE [LARGE SCALE GENOMIC DNA]</scope>
    <source>
        <strain evidence="2 3">ElP</strain>
    </source>
</reference>
<name>A0A518H923_9BACT</name>
<dbReference type="AlphaFoldDB" id="A0A518H923"/>
<organism evidence="2 3">
    <name type="scientific">Tautonia plasticadhaerens</name>
    <dbReference type="NCBI Taxonomy" id="2527974"/>
    <lineage>
        <taxon>Bacteria</taxon>
        <taxon>Pseudomonadati</taxon>
        <taxon>Planctomycetota</taxon>
        <taxon>Planctomycetia</taxon>
        <taxon>Isosphaerales</taxon>
        <taxon>Isosphaeraceae</taxon>
        <taxon>Tautonia</taxon>
    </lineage>
</organism>
<dbReference type="InterPro" id="IPR041657">
    <property type="entry name" value="HTH_17"/>
</dbReference>
<dbReference type="NCBIfam" id="TIGR01764">
    <property type="entry name" value="excise"/>
    <property type="match status" value="1"/>
</dbReference>
<feature type="domain" description="Helix-turn-helix" evidence="1">
    <location>
        <begin position="201"/>
        <end position="246"/>
    </location>
</feature>
<evidence type="ECO:0000313" key="2">
    <source>
        <dbReference type="EMBL" id="QDV37331.1"/>
    </source>
</evidence>
<protein>
    <submittedName>
        <fullName evidence="2">Helix-turn-helix domain protein</fullName>
    </submittedName>
</protein>
<dbReference type="Proteomes" id="UP000317835">
    <property type="component" value="Chromosome"/>
</dbReference>
<dbReference type="OrthoDB" id="298043at2"/>
<proteinExistence type="predicted"/>
<sequence length="248" mass="27724">MSASGLIDRVPRPTRQQMETAGEVVRCVQGANELHLPIGGRTVAWARSNLGHALNIAPGAAACVDSEPVSEDHPLKGGETLEFLLTSGRKGVGRVWTVEQFCELCQITIEQFDHLLSLDLPTLDWPDGTIRIPEEQVDRFLDQYFGLGERTWAGSRSDRMADNRPEPEAKQQKVIKFAQHASSNNPGVAPLQRPQGPYRKREAARLLGVSERTINRWAASGTLKVFKKGRVFLIERSEIDRLLRKHTR</sequence>
<dbReference type="SUPFAM" id="SSF46955">
    <property type="entry name" value="Putative DNA-binding domain"/>
    <property type="match status" value="1"/>
</dbReference>
<gene>
    <name evidence="2" type="ORF">ElP_52670</name>
</gene>
<dbReference type="Pfam" id="PF12728">
    <property type="entry name" value="HTH_17"/>
    <property type="match status" value="1"/>
</dbReference>
<dbReference type="InterPro" id="IPR009061">
    <property type="entry name" value="DNA-bd_dom_put_sf"/>
</dbReference>
<accession>A0A518H923</accession>
<keyword evidence="3" id="KW-1185">Reference proteome</keyword>
<dbReference type="GO" id="GO:0003677">
    <property type="term" value="F:DNA binding"/>
    <property type="evidence" value="ECO:0007669"/>
    <property type="project" value="InterPro"/>
</dbReference>